<dbReference type="AlphaFoldDB" id="W9WZF8"/>
<organism evidence="8 9">
    <name type="scientific">Cladophialophora psammophila CBS 110553</name>
    <dbReference type="NCBI Taxonomy" id="1182543"/>
    <lineage>
        <taxon>Eukaryota</taxon>
        <taxon>Fungi</taxon>
        <taxon>Dikarya</taxon>
        <taxon>Ascomycota</taxon>
        <taxon>Pezizomycotina</taxon>
        <taxon>Eurotiomycetes</taxon>
        <taxon>Chaetothyriomycetidae</taxon>
        <taxon>Chaetothyriales</taxon>
        <taxon>Herpotrichiellaceae</taxon>
        <taxon>Cladophialophora</taxon>
    </lineage>
</organism>
<keyword evidence="2" id="KW-0813">Transport</keyword>
<reference evidence="8 9" key="1">
    <citation type="submission" date="2013-03" db="EMBL/GenBank/DDBJ databases">
        <title>The Genome Sequence of Cladophialophora psammophila CBS 110553.</title>
        <authorList>
            <consortium name="The Broad Institute Genomics Platform"/>
            <person name="Cuomo C."/>
            <person name="de Hoog S."/>
            <person name="Gorbushina A."/>
            <person name="Walker B."/>
            <person name="Young S.K."/>
            <person name="Zeng Q."/>
            <person name="Gargeya S."/>
            <person name="Fitzgerald M."/>
            <person name="Haas B."/>
            <person name="Abouelleil A."/>
            <person name="Allen A.W."/>
            <person name="Alvarado L."/>
            <person name="Arachchi H.M."/>
            <person name="Berlin A.M."/>
            <person name="Chapman S.B."/>
            <person name="Gainer-Dewar J."/>
            <person name="Goldberg J."/>
            <person name="Griggs A."/>
            <person name="Gujja S."/>
            <person name="Hansen M."/>
            <person name="Howarth C."/>
            <person name="Imamovic A."/>
            <person name="Ireland A."/>
            <person name="Larimer J."/>
            <person name="McCowan C."/>
            <person name="Murphy C."/>
            <person name="Pearson M."/>
            <person name="Poon T.W."/>
            <person name="Priest M."/>
            <person name="Roberts A."/>
            <person name="Saif S."/>
            <person name="Shea T."/>
            <person name="Sisk P."/>
            <person name="Sykes S."/>
            <person name="Wortman J."/>
            <person name="Nusbaum C."/>
            <person name="Birren B."/>
        </authorList>
    </citation>
    <scope>NUCLEOTIDE SEQUENCE [LARGE SCALE GENOMIC DNA]</scope>
    <source>
        <strain evidence="8 9">CBS 110553</strain>
    </source>
</reference>
<proteinExistence type="predicted"/>
<dbReference type="GO" id="GO:0022857">
    <property type="term" value="F:transmembrane transporter activity"/>
    <property type="evidence" value="ECO:0007669"/>
    <property type="project" value="TreeGrafter"/>
</dbReference>
<dbReference type="eggNOG" id="KOG0255">
    <property type="taxonomic scope" value="Eukaryota"/>
</dbReference>
<feature type="transmembrane region" description="Helical" evidence="7">
    <location>
        <begin position="7"/>
        <end position="26"/>
    </location>
</feature>
<keyword evidence="3 7" id="KW-0812">Transmembrane</keyword>
<evidence type="ECO:0000256" key="7">
    <source>
        <dbReference type="SAM" id="Phobius"/>
    </source>
</evidence>
<evidence type="ECO:0000256" key="1">
    <source>
        <dbReference type="ARBA" id="ARBA00004141"/>
    </source>
</evidence>
<dbReference type="PANTHER" id="PTHR23502:SF31">
    <property type="entry name" value="POLYAMINE TRANSPORTER 1"/>
    <property type="match status" value="1"/>
</dbReference>
<feature type="transmembrane region" description="Helical" evidence="7">
    <location>
        <begin position="102"/>
        <end position="123"/>
    </location>
</feature>
<dbReference type="GeneID" id="19191840"/>
<dbReference type="RefSeq" id="XP_007745913.1">
    <property type="nucleotide sequence ID" value="XM_007747723.1"/>
</dbReference>
<dbReference type="GO" id="GO:0005886">
    <property type="term" value="C:plasma membrane"/>
    <property type="evidence" value="ECO:0007669"/>
    <property type="project" value="TreeGrafter"/>
</dbReference>
<evidence type="ECO:0000256" key="2">
    <source>
        <dbReference type="ARBA" id="ARBA00022448"/>
    </source>
</evidence>
<comment type="caution">
    <text evidence="8">The sequence shown here is derived from an EMBL/GenBank/DDBJ whole genome shotgun (WGS) entry which is preliminary data.</text>
</comment>
<dbReference type="EMBL" id="AMGX01000010">
    <property type="protein sequence ID" value="EXJ70061.1"/>
    <property type="molecule type" value="Genomic_DNA"/>
</dbReference>
<feature type="region of interest" description="Disordered" evidence="6">
    <location>
        <begin position="171"/>
        <end position="200"/>
    </location>
</feature>
<evidence type="ECO:0008006" key="10">
    <source>
        <dbReference type="Google" id="ProtNLM"/>
    </source>
</evidence>
<evidence type="ECO:0000256" key="4">
    <source>
        <dbReference type="ARBA" id="ARBA00022989"/>
    </source>
</evidence>
<gene>
    <name evidence="8" type="ORF">A1O5_07134</name>
</gene>
<keyword evidence="5 7" id="KW-0472">Membrane</keyword>
<feature type="compositionally biased region" description="Polar residues" evidence="6">
    <location>
        <begin position="191"/>
        <end position="200"/>
    </location>
</feature>
<evidence type="ECO:0000256" key="6">
    <source>
        <dbReference type="SAM" id="MobiDB-lite"/>
    </source>
</evidence>
<name>W9WZF8_9EURO</name>
<evidence type="ECO:0000313" key="9">
    <source>
        <dbReference type="Proteomes" id="UP000019471"/>
    </source>
</evidence>
<keyword evidence="4 7" id="KW-1133">Transmembrane helix</keyword>
<evidence type="ECO:0000256" key="3">
    <source>
        <dbReference type="ARBA" id="ARBA00022692"/>
    </source>
</evidence>
<comment type="subcellular location">
    <subcellularLocation>
        <location evidence="1">Membrane</location>
        <topology evidence="1">Multi-pass membrane protein</topology>
    </subcellularLocation>
</comment>
<sequence length="200" mass="21892">MVPEWRMSIWLTGAVAFPVGLFWFAWTAAYPIYVHWIVPSASGVATGYGLLTKFIGCFNFILDVYRTNSASAFAIATISRSALATGFPRFAKQMLHNLSVPWANTLLGCFATLLVPVPICFWLRGPQIRARSSFAVDNVFFPNQGGGDKKQEGAPNDRDVARADMEIGRAVHPNISGRGRDEGRPEMNAMDSDSTVVSSV</sequence>
<evidence type="ECO:0000313" key="8">
    <source>
        <dbReference type="EMBL" id="EXJ70061.1"/>
    </source>
</evidence>
<dbReference type="Proteomes" id="UP000019471">
    <property type="component" value="Unassembled WGS sequence"/>
</dbReference>
<protein>
    <recommendedName>
        <fullName evidence="10">Major facilitator superfamily (MFS) profile domain-containing protein</fullName>
    </recommendedName>
</protein>
<dbReference type="OrthoDB" id="9986881at2759"/>
<evidence type="ECO:0000256" key="5">
    <source>
        <dbReference type="ARBA" id="ARBA00023136"/>
    </source>
</evidence>
<feature type="transmembrane region" description="Helical" evidence="7">
    <location>
        <begin position="72"/>
        <end position="90"/>
    </location>
</feature>
<keyword evidence="9" id="KW-1185">Reference proteome</keyword>
<dbReference type="PANTHER" id="PTHR23502">
    <property type="entry name" value="MAJOR FACILITATOR SUPERFAMILY"/>
    <property type="match status" value="1"/>
</dbReference>
<accession>W9WZF8</accession>
<dbReference type="HOGENOM" id="CLU_1366116_0_0_1"/>